<dbReference type="InterPro" id="IPR005656">
    <property type="entry name" value="MmgE_PrpD"/>
</dbReference>
<dbReference type="GO" id="GO:0016829">
    <property type="term" value="F:lyase activity"/>
    <property type="evidence" value="ECO:0007669"/>
    <property type="project" value="InterPro"/>
</dbReference>
<dbReference type="InterPro" id="IPR045336">
    <property type="entry name" value="MmgE_PrpD_N"/>
</dbReference>
<dbReference type="InterPro" id="IPR042188">
    <property type="entry name" value="MmgE/PrpD_sf_2"/>
</dbReference>
<dbReference type="SUPFAM" id="SSF103378">
    <property type="entry name" value="2-methylcitrate dehydratase PrpD"/>
    <property type="match status" value="1"/>
</dbReference>
<organism evidence="4">
    <name type="scientific">Acerihabitans sp. KWT182</name>
    <dbReference type="NCBI Taxonomy" id="3157919"/>
    <lineage>
        <taxon>Bacteria</taxon>
        <taxon>Pseudomonadati</taxon>
        <taxon>Pseudomonadota</taxon>
        <taxon>Gammaproteobacteria</taxon>
        <taxon>Enterobacterales</taxon>
        <taxon>Pectobacteriaceae</taxon>
        <taxon>Acerihabitans</taxon>
    </lineage>
</organism>
<feature type="domain" description="MmgE/PrpD C-terminal" evidence="3">
    <location>
        <begin position="291"/>
        <end position="461"/>
    </location>
</feature>
<name>A0AAU7QA38_9GAMM</name>
<dbReference type="AlphaFoldDB" id="A0AAU7QA38"/>
<comment type="similarity">
    <text evidence="1">Belongs to the PrpD family.</text>
</comment>
<dbReference type="Pfam" id="PF19305">
    <property type="entry name" value="MmgE_PrpD_C"/>
    <property type="match status" value="1"/>
</dbReference>
<dbReference type="InterPro" id="IPR045337">
    <property type="entry name" value="MmgE_PrpD_C"/>
</dbReference>
<accession>A0AAU7QA38</accession>
<dbReference type="InterPro" id="IPR036148">
    <property type="entry name" value="MmgE/PrpD_sf"/>
</dbReference>
<evidence type="ECO:0000259" key="3">
    <source>
        <dbReference type="Pfam" id="PF19305"/>
    </source>
</evidence>
<dbReference type="Pfam" id="PF03972">
    <property type="entry name" value="MmgE_PrpD_N"/>
    <property type="match status" value="1"/>
</dbReference>
<evidence type="ECO:0000256" key="1">
    <source>
        <dbReference type="ARBA" id="ARBA00006174"/>
    </source>
</evidence>
<evidence type="ECO:0000313" key="4">
    <source>
        <dbReference type="EMBL" id="XBS69808.1"/>
    </source>
</evidence>
<feature type="domain" description="MmgE/PrpD N-terminal" evidence="2">
    <location>
        <begin position="20"/>
        <end position="268"/>
    </location>
</feature>
<dbReference type="Gene3D" id="1.10.4100.10">
    <property type="entry name" value="2-methylcitrate dehydratase PrpD"/>
    <property type="match status" value="1"/>
</dbReference>
<reference evidence="4" key="1">
    <citation type="submission" date="2024-06" db="EMBL/GenBank/DDBJ databases">
        <authorList>
            <person name="Coelho C."/>
            <person name="Bento M."/>
            <person name="Garcia E."/>
            <person name="Camelo A."/>
            <person name="Brandao I."/>
            <person name="Espirito Santo C."/>
            <person name="Trovao J."/>
            <person name="Verissimo A."/>
            <person name="Costa J."/>
            <person name="Tiago I."/>
        </authorList>
    </citation>
    <scope>NUCLEOTIDE SEQUENCE</scope>
    <source>
        <strain evidence="4">KWT182</strain>
    </source>
</reference>
<gene>
    <name evidence="4" type="ORF">ABK905_26600</name>
</gene>
<dbReference type="InterPro" id="IPR042183">
    <property type="entry name" value="MmgE/PrpD_sf_1"/>
</dbReference>
<protein>
    <submittedName>
        <fullName evidence="4">MmgE/PrpD family protein</fullName>
    </submittedName>
</protein>
<evidence type="ECO:0000259" key="2">
    <source>
        <dbReference type="Pfam" id="PF03972"/>
    </source>
</evidence>
<proteinExistence type="inferred from homology"/>
<dbReference type="PANTHER" id="PTHR16943">
    <property type="entry name" value="2-METHYLCITRATE DEHYDRATASE-RELATED"/>
    <property type="match status" value="1"/>
</dbReference>
<dbReference type="PANTHER" id="PTHR16943:SF8">
    <property type="entry name" value="2-METHYLCITRATE DEHYDRATASE"/>
    <property type="match status" value="1"/>
</dbReference>
<dbReference type="Gene3D" id="3.30.1330.120">
    <property type="entry name" value="2-methylcitrate dehydratase PrpD"/>
    <property type="match status" value="1"/>
</dbReference>
<dbReference type="EMBL" id="CP157947">
    <property type="protein sequence ID" value="XBS69808.1"/>
    <property type="molecule type" value="Genomic_DNA"/>
</dbReference>
<sequence>MMKDQSKSDDFIEVQGLTKDIAHFILETGYEDLPAEVVALGKKSILDGIGLALAGSVAKSGELVRRHLETLGLEKKGPATVIGSDLHVPIRFAAFANGVGIHADDYDDTQLAVGKDRVYGLLTHPTAPALPAALAKAEMAGCSGAELMLAYHLGVEVECKIAEAIAPRHYQDGFHATGTCGTFAAATAVSKLGGFTLDQTLRALSIAGSQSAGLRENFGTMTKPFHAGRASESGVVAAEFALMGWTATDKILEARRGFFHAAGGGYSPEVIVGHLGRPWTFASPGVSIKPHPSGSLTHPGMTEMARLIRENGISADDVEQVDVGTNHNMPNALIHHRPQNELQAKFSMEFCMAILLLEGKAGLLEFTDEVVCRADVKAMIERINFHVHPDAEAAGYDKMTTIIDIHLKDGRTLSGRADFGKGSPANPMSYEEVADKFRGCAEAAHWPAAKVNAIIDTVRNLENIRNIRQLMALCGR</sequence>